<evidence type="ECO:0000259" key="1">
    <source>
        <dbReference type="PROSITE" id="PS51502"/>
    </source>
</evidence>
<reference evidence="2 3" key="1">
    <citation type="journal article" date="2014" name="Int. J. Syst. Evol. Microbiol.">
        <title>Complete genome sequence of Corynebacterium casei LMG S-19264T (=DSM 44701T), isolated from a smear-ripened cheese.</title>
        <authorList>
            <consortium name="US DOE Joint Genome Institute (JGI-PGF)"/>
            <person name="Walter F."/>
            <person name="Albersmeier A."/>
            <person name="Kalinowski J."/>
            <person name="Ruckert C."/>
        </authorList>
    </citation>
    <scope>NUCLEOTIDE SEQUENCE [LARGE SCALE GENOMIC DNA]</scope>
    <source>
        <strain evidence="2 3">NBRC 112289</strain>
    </source>
</reference>
<accession>A0AA37UAN1</accession>
<dbReference type="AlphaFoldDB" id="A0AA37UAN1"/>
<evidence type="ECO:0000313" key="3">
    <source>
        <dbReference type="Proteomes" id="UP001157160"/>
    </source>
</evidence>
<dbReference type="Pfam" id="PF07876">
    <property type="entry name" value="Dabb"/>
    <property type="match status" value="1"/>
</dbReference>
<evidence type="ECO:0000313" key="2">
    <source>
        <dbReference type="EMBL" id="GMA27219.1"/>
    </source>
</evidence>
<dbReference type="PROSITE" id="PS51502">
    <property type="entry name" value="S_R_A_B_BARREL"/>
    <property type="match status" value="1"/>
</dbReference>
<protein>
    <submittedName>
        <fullName evidence="2">Stress responsive protein</fullName>
    </submittedName>
</protein>
<feature type="domain" description="Stress-response A/B barrel" evidence="1">
    <location>
        <begin position="2"/>
        <end position="94"/>
    </location>
</feature>
<dbReference type="Proteomes" id="UP001157160">
    <property type="component" value="Unassembled WGS sequence"/>
</dbReference>
<gene>
    <name evidence="2" type="ORF">GCM10025874_04720</name>
</gene>
<sequence>MIIHTVCFTLRHESGSAEEADFLRTARRDLTGIPGVHDFTIARQTGRHSDLQFQFSMAFEDQAAYTAYDQHPVHQAFVQERWLVEVADFTEFDFVPDETLGAA</sequence>
<dbReference type="InterPro" id="IPR011008">
    <property type="entry name" value="Dimeric_a/b-barrel"/>
</dbReference>
<proteinExistence type="predicted"/>
<dbReference type="Gene3D" id="3.30.70.100">
    <property type="match status" value="1"/>
</dbReference>
<dbReference type="SMART" id="SM00886">
    <property type="entry name" value="Dabb"/>
    <property type="match status" value="1"/>
</dbReference>
<dbReference type="InterPro" id="IPR013097">
    <property type="entry name" value="Dabb"/>
</dbReference>
<dbReference type="EMBL" id="BSUL01000001">
    <property type="protein sequence ID" value="GMA27219.1"/>
    <property type="molecule type" value="Genomic_DNA"/>
</dbReference>
<dbReference type="RefSeq" id="WP_284229651.1">
    <property type="nucleotide sequence ID" value="NZ_BSUL01000001.1"/>
</dbReference>
<organism evidence="2 3">
    <name type="scientific">Arenivirga flava</name>
    <dbReference type="NCBI Taxonomy" id="1930060"/>
    <lineage>
        <taxon>Bacteria</taxon>
        <taxon>Bacillati</taxon>
        <taxon>Actinomycetota</taxon>
        <taxon>Actinomycetes</taxon>
        <taxon>Micrococcales</taxon>
        <taxon>Microbacteriaceae</taxon>
        <taxon>Arenivirga</taxon>
    </lineage>
</organism>
<name>A0AA37UAN1_9MICO</name>
<dbReference type="SUPFAM" id="SSF54909">
    <property type="entry name" value="Dimeric alpha+beta barrel"/>
    <property type="match status" value="1"/>
</dbReference>
<comment type="caution">
    <text evidence="2">The sequence shown here is derived from an EMBL/GenBank/DDBJ whole genome shotgun (WGS) entry which is preliminary data.</text>
</comment>
<keyword evidence="3" id="KW-1185">Reference proteome</keyword>